<dbReference type="Pfam" id="PF00098">
    <property type="entry name" value="zf-CCHC"/>
    <property type="match status" value="1"/>
</dbReference>
<feature type="domain" description="CCHC-type" evidence="3">
    <location>
        <begin position="216"/>
        <end position="231"/>
    </location>
</feature>
<comment type="caution">
    <text evidence="4">The sequence shown here is derived from an EMBL/GenBank/DDBJ whole genome shotgun (WGS) entry which is preliminary data.</text>
</comment>
<dbReference type="InterPro" id="IPR001878">
    <property type="entry name" value="Znf_CCHC"/>
</dbReference>
<dbReference type="PROSITE" id="PS50158">
    <property type="entry name" value="ZF_CCHC"/>
    <property type="match status" value="1"/>
</dbReference>
<keyword evidence="5" id="KW-1185">Reference proteome</keyword>
<reference evidence="4 5" key="1">
    <citation type="submission" date="2020-09" db="EMBL/GenBank/DDBJ databases">
        <title>De no assembly of potato wild relative species, Solanum commersonii.</title>
        <authorList>
            <person name="Cho K."/>
        </authorList>
    </citation>
    <scope>NUCLEOTIDE SEQUENCE [LARGE SCALE GENOMIC DNA]</scope>
    <source>
        <strain evidence="4">LZ3.2</strain>
        <tissue evidence="4">Leaf</tissue>
    </source>
</reference>
<gene>
    <name evidence="4" type="ORF">H5410_051262</name>
</gene>
<proteinExistence type="predicted"/>
<dbReference type="GO" id="GO:0003676">
    <property type="term" value="F:nucleic acid binding"/>
    <property type="evidence" value="ECO:0007669"/>
    <property type="project" value="InterPro"/>
</dbReference>
<dbReference type="SMART" id="SM00343">
    <property type="entry name" value="ZnF_C2HC"/>
    <property type="match status" value="1"/>
</dbReference>
<keyword evidence="1" id="KW-0862">Zinc</keyword>
<evidence type="ECO:0000313" key="4">
    <source>
        <dbReference type="EMBL" id="KAG5580635.1"/>
    </source>
</evidence>
<dbReference type="Pfam" id="PF24925">
    <property type="entry name" value="DUF7746"/>
    <property type="match status" value="1"/>
</dbReference>
<dbReference type="AlphaFoldDB" id="A0A9J5WXW7"/>
<dbReference type="EMBL" id="JACXVP010000010">
    <property type="protein sequence ID" value="KAG5580635.1"/>
    <property type="molecule type" value="Genomic_DNA"/>
</dbReference>
<evidence type="ECO:0000256" key="2">
    <source>
        <dbReference type="SAM" id="MobiDB-lite"/>
    </source>
</evidence>
<evidence type="ECO:0000259" key="3">
    <source>
        <dbReference type="PROSITE" id="PS50158"/>
    </source>
</evidence>
<keyword evidence="1" id="KW-0863">Zinc-finger</keyword>
<dbReference type="SUPFAM" id="SSF57756">
    <property type="entry name" value="Retrovirus zinc finger-like domains"/>
    <property type="match status" value="1"/>
</dbReference>
<feature type="region of interest" description="Disordered" evidence="2">
    <location>
        <begin position="153"/>
        <end position="196"/>
    </location>
</feature>
<dbReference type="PANTHER" id="PTHR33054">
    <property type="entry name" value="CCHC-TYPE DOMAIN-CONTAINING PROTEIN"/>
    <property type="match status" value="1"/>
</dbReference>
<organism evidence="4 5">
    <name type="scientific">Solanum commersonii</name>
    <name type="common">Commerson's wild potato</name>
    <name type="synonym">Commerson's nightshade</name>
    <dbReference type="NCBI Taxonomy" id="4109"/>
    <lineage>
        <taxon>Eukaryota</taxon>
        <taxon>Viridiplantae</taxon>
        <taxon>Streptophyta</taxon>
        <taxon>Embryophyta</taxon>
        <taxon>Tracheophyta</taxon>
        <taxon>Spermatophyta</taxon>
        <taxon>Magnoliopsida</taxon>
        <taxon>eudicotyledons</taxon>
        <taxon>Gunneridae</taxon>
        <taxon>Pentapetalae</taxon>
        <taxon>asterids</taxon>
        <taxon>lamiids</taxon>
        <taxon>Solanales</taxon>
        <taxon>Solanaceae</taxon>
        <taxon>Solanoideae</taxon>
        <taxon>Solaneae</taxon>
        <taxon>Solanum</taxon>
    </lineage>
</organism>
<dbReference type="InterPro" id="IPR056648">
    <property type="entry name" value="DUF7746"/>
</dbReference>
<dbReference type="PANTHER" id="PTHR33054:SF12">
    <property type="entry name" value="ZINC KNUCKLE FAMILY PROTEIN"/>
    <property type="match status" value="1"/>
</dbReference>
<name>A0A9J5WXW7_SOLCO</name>
<dbReference type="Proteomes" id="UP000824120">
    <property type="component" value="Chromosome 10"/>
</dbReference>
<sequence>MLMYATNCKSVNNTDRTICKMIIASFTGHLRGWWDNYMTHEAKANVLNVKAVKDGVDNLDFALVKNREDVTNQYEIVRSLLNGLRCRHLGELRWHKDTYLSRGDGLPPLFAERVKKTFRHAHRGINMCNELKLSRQLKMDKLRERSQLGDFCTQFGLPDSGKQTKHRDSRDSNPDKPYRRKRYTRRSREEWEKRRAHHKSNRFIKNRCRRELAKIKCYKCGKFGHIVPNCKLEKLKALELDEEAHEKIYSFLYTYGFESDYDSDSDSEEEIDLPESSNNKQHVNTNACRCRDLNINNITSNNMIEHLKEVTDNTMRERFIQLAVNNKASSSNVIERSKNEFEYSAPYSLSEVNNRLSRQYVVIRDTSFDDLKKEIEQLKQEIKSLKQNQIICDHRLTQIESANNKGKNIIEENTLVKPAKFDSRQDMFLGMMQIVTTHK</sequence>
<protein>
    <recommendedName>
        <fullName evidence="3">CCHC-type domain-containing protein</fullName>
    </recommendedName>
</protein>
<feature type="non-terminal residue" evidence="4">
    <location>
        <position position="1"/>
    </location>
</feature>
<feature type="compositionally biased region" description="Basic and acidic residues" evidence="2">
    <location>
        <begin position="166"/>
        <end position="177"/>
    </location>
</feature>
<keyword evidence="1" id="KW-0479">Metal-binding</keyword>
<evidence type="ECO:0000256" key="1">
    <source>
        <dbReference type="PROSITE-ProRule" id="PRU00047"/>
    </source>
</evidence>
<dbReference type="OrthoDB" id="1304033at2759"/>
<accession>A0A9J5WXW7</accession>
<dbReference type="GO" id="GO:0008270">
    <property type="term" value="F:zinc ion binding"/>
    <property type="evidence" value="ECO:0007669"/>
    <property type="project" value="UniProtKB-KW"/>
</dbReference>
<dbReference type="InterPro" id="IPR036875">
    <property type="entry name" value="Znf_CCHC_sf"/>
</dbReference>
<evidence type="ECO:0000313" key="5">
    <source>
        <dbReference type="Proteomes" id="UP000824120"/>
    </source>
</evidence>